<dbReference type="GO" id="GO:0030337">
    <property type="term" value="F:DNA polymerase processivity factor activity"/>
    <property type="evidence" value="ECO:0007669"/>
    <property type="project" value="InterPro"/>
</dbReference>
<evidence type="ECO:0000256" key="12">
    <source>
        <dbReference type="RuleBase" id="RU003671"/>
    </source>
</evidence>
<evidence type="ECO:0000256" key="6">
    <source>
        <dbReference type="ARBA" id="ARBA00022989"/>
    </source>
</evidence>
<evidence type="ECO:0000256" key="8">
    <source>
        <dbReference type="ARBA" id="ARBA00023136"/>
    </source>
</evidence>
<dbReference type="InParanoid" id="L8G521"/>
<name>L8G521_PSED2</name>
<dbReference type="STRING" id="658429.L8G521"/>
<dbReference type="InterPro" id="IPR022649">
    <property type="entry name" value="Pr_cel_nuc_antig_C"/>
</dbReference>
<sequence>MDAVVFEDSPLASYFEGSGNKSDTWSPDEEQNESSSANSSPSFAPRGRPTVPSRFRHKLISPLRISVPKTTAATAIRNTCSEALNSRLGKADNTKFQERFRYIIVASQLLNDRQYHGQAYGSKSPPRSSDDAPVATLKTFSPRGAVVTASVAFGVSWMIRWGSAGRDWISITLRCIIIAALLVAGAIIGQAYLRRKWLLYLREQNITEATRLVGQTQDLDSAVTAALSLIQEVELVSRGYRLSLPLPPITRLEDRSQARRCLQLRRALFDSAIDLMRRYHQGYLALQPLTESLNLEKYYDIYDITTIDMQEALTEYTRDEFEDYESLRVLKILISRFVTLRKLFLCCLLALEADGGKEVFTRWRTALGEIKGLSDVASIADSRVRSVFEQEESFPVPTTPKSPLTPGRERWRSQLRKLNTLSTGIRSLQAKMHVLREESDKTLDESEDISQLGPHLMIQYDAIGVDLRSLMKEWEAGKAALANTIDRNERRISSMSGLLSPTTSLGGLTSVEEGTPADALKALNGESRLSPELSSENEEVFEAIGLPRPGIGPRSTLTREERIVKMKDDRVKRETARETAEASTKMLRELESVINLRPRRKIGPRPGTRITISCSYCALSDASSSLTTKSELSDNHVTIDLFRGGCHSGNHLTLLEARLEQANLLKKVVDAIKDLVQDCNFDCNDSGIALQAMDNSHVALVSMMLKAEGFSPYRCDRNIALGVNLTSLTKVLRAAQNEDILTIKAEDAPDVLNLVFESSDSDRLSEYDLKLMDIDQEHLGIPETDYSATVSMPSAEFKRICMDLMALSESVSIEASKDGVKFSCAGDIGNGAVTLRSHTNVDKPENNVEIELTDSVALTFSLKYLVNFCKASGLSGTVKLCLSPEVPLLVEYALAGSSYLRFYLAPKIGDDE</sequence>
<dbReference type="Proteomes" id="UP000011064">
    <property type="component" value="Unassembled WGS sequence"/>
</dbReference>
<dbReference type="CDD" id="cd00577">
    <property type="entry name" value="PCNA"/>
    <property type="match status" value="1"/>
</dbReference>
<evidence type="ECO:0000256" key="9">
    <source>
        <dbReference type="ARBA" id="ARBA00023242"/>
    </source>
</evidence>
<comment type="subcellular location">
    <subcellularLocation>
        <location evidence="2">Endomembrane system</location>
    </subcellularLocation>
    <subcellularLocation>
        <location evidence="1 11">Nucleus</location>
    </subcellularLocation>
</comment>
<dbReference type="PANTHER" id="PTHR11352">
    <property type="entry name" value="PROLIFERATING CELL NUCLEAR ANTIGEN"/>
    <property type="match status" value="1"/>
</dbReference>
<feature type="region of interest" description="Disordered" evidence="13">
    <location>
        <begin position="15"/>
        <end position="52"/>
    </location>
</feature>
<organism evidence="18 19">
    <name type="scientific">Pseudogymnoascus destructans (strain ATCC MYA-4855 / 20631-21)</name>
    <name type="common">Bat white-nose syndrome fungus</name>
    <name type="synonym">Geomyces destructans</name>
    <dbReference type="NCBI Taxonomy" id="658429"/>
    <lineage>
        <taxon>Eukaryota</taxon>
        <taxon>Fungi</taxon>
        <taxon>Dikarya</taxon>
        <taxon>Ascomycota</taxon>
        <taxon>Pezizomycotina</taxon>
        <taxon>Leotiomycetes</taxon>
        <taxon>Thelebolales</taxon>
        <taxon>Thelebolaceae</taxon>
        <taxon>Pseudogymnoascus</taxon>
    </lineage>
</organism>
<evidence type="ECO:0000256" key="1">
    <source>
        <dbReference type="ARBA" id="ARBA00004123"/>
    </source>
</evidence>
<dbReference type="PROSITE" id="PS00293">
    <property type="entry name" value="PCNA_2"/>
    <property type="match status" value="1"/>
</dbReference>
<dbReference type="GO" id="GO:0006298">
    <property type="term" value="P:mismatch repair"/>
    <property type="evidence" value="ECO:0007669"/>
    <property type="project" value="TreeGrafter"/>
</dbReference>
<dbReference type="HAMAP" id="MF_00317">
    <property type="entry name" value="DNApol_clamp_arch"/>
    <property type="match status" value="1"/>
</dbReference>
<dbReference type="InterPro" id="IPR022648">
    <property type="entry name" value="Pr_cel_nuc_antig_N"/>
</dbReference>
<evidence type="ECO:0000313" key="18">
    <source>
        <dbReference type="EMBL" id="ELR08212.1"/>
    </source>
</evidence>
<gene>
    <name evidence="18" type="ORF">GMDG_03022</name>
</gene>
<dbReference type="Gene3D" id="3.10.150.10">
    <property type="entry name" value="DNA Polymerase III, subunit A, domain 2"/>
    <property type="match status" value="2"/>
</dbReference>
<dbReference type="InterPro" id="IPR026859">
    <property type="entry name" value="Myosin-bd"/>
</dbReference>
<dbReference type="PANTHER" id="PTHR11352:SF0">
    <property type="entry name" value="PROLIFERATING CELL NUCLEAR ANTIGEN"/>
    <property type="match status" value="1"/>
</dbReference>
<feature type="domain" description="Proliferating cell nuclear antigen PCNA N-terminal" evidence="15">
    <location>
        <begin position="654"/>
        <end position="776"/>
    </location>
</feature>
<dbReference type="InterPro" id="IPR022659">
    <property type="entry name" value="Pr_cel_nuc_antig_CS"/>
</dbReference>
<feature type="transmembrane region" description="Helical" evidence="14">
    <location>
        <begin position="171"/>
        <end position="193"/>
    </location>
</feature>
<feature type="compositionally biased region" description="Low complexity" evidence="13">
    <location>
        <begin position="34"/>
        <end position="45"/>
    </location>
</feature>
<dbReference type="Pfam" id="PF00705">
    <property type="entry name" value="PCNA_N"/>
    <property type="match status" value="1"/>
</dbReference>
<dbReference type="PRINTS" id="PR00339">
    <property type="entry name" value="PCNACYCLIN"/>
</dbReference>
<protein>
    <recommendedName>
        <fullName evidence="11">DNA sliding clamp PCNA</fullName>
    </recommendedName>
</protein>
<dbReference type="AlphaFoldDB" id="L8G521"/>
<keyword evidence="7 12" id="KW-0238">DNA-binding</keyword>
<dbReference type="GO" id="GO:0006272">
    <property type="term" value="P:leading strand elongation"/>
    <property type="evidence" value="ECO:0007669"/>
    <property type="project" value="TreeGrafter"/>
</dbReference>
<feature type="domain" description="Myosin-binding" evidence="17">
    <location>
        <begin position="152"/>
        <end position="431"/>
    </location>
</feature>
<evidence type="ECO:0000256" key="5">
    <source>
        <dbReference type="ARBA" id="ARBA00022705"/>
    </source>
</evidence>
<evidence type="ECO:0000259" key="16">
    <source>
        <dbReference type="Pfam" id="PF02747"/>
    </source>
</evidence>
<evidence type="ECO:0000313" key="19">
    <source>
        <dbReference type="Proteomes" id="UP000011064"/>
    </source>
</evidence>
<feature type="domain" description="Proliferating cell nuclear antigen PCNA C-terminal" evidence="16">
    <location>
        <begin position="780"/>
        <end position="907"/>
    </location>
</feature>
<dbReference type="GO" id="GO:0017022">
    <property type="term" value="F:myosin binding"/>
    <property type="evidence" value="ECO:0007669"/>
    <property type="project" value="InterPro"/>
</dbReference>
<keyword evidence="19" id="KW-1185">Reference proteome</keyword>
<dbReference type="GO" id="GO:0070987">
    <property type="term" value="P:error-free translesion synthesis"/>
    <property type="evidence" value="ECO:0007669"/>
    <property type="project" value="UniProtKB-ARBA"/>
</dbReference>
<dbReference type="GO" id="GO:0006275">
    <property type="term" value="P:regulation of DNA replication"/>
    <property type="evidence" value="ECO:0007669"/>
    <property type="project" value="InterPro"/>
</dbReference>
<evidence type="ECO:0000256" key="4">
    <source>
        <dbReference type="ARBA" id="ARBA00022692"/>
    </source>
</evidence>
<dbReference type="EMBL" id="GL573213">
    <property type="protein sequence ID" value="ELR08212.1"/>
    <property type="molecule type" value="Genomic_DNA"/>
</dbReference>
<dbReference type="FunFam" id="3.10.150.10:FF:000008">
    <property type="entry name" value="Proliferating cell nuclear antigen"/>
    <property type="match status" value="1"/>
</dbReference>
<evidence type="ECO:0000256" key="7">
    <source>
        <dbReference type="ARBA" id="ARBA00023125"/>
    </source>
</evidence>
<dbReference type="GO" id="GO:0043626">
    <property type="term" value="C:PCNA complex"/>
    <property type="evidence" value="ECO:0007669"/>
    <property type="project" value="TreeGrafter"/>
</dbReference>
<evidence type="ECO:0000256" key="2">
    <source>
        <dbReference type="ARBA" id="ARBA00004308"/>
    </source>
</evidence>
<dbReference type="InterPro" id="IPR046938">
    <property type="entry name" value="DNA_clamp_sf"/>
</dbReference>
<evidence type="ECO:0000256" key="10">
    <source>
        <dbReference type="ARBA" id="ARBA00054163"/>
    </source>
</evidence>
<dbReference type="Pfam" id="PF12632">
    <property type="entry name" value="Vezatin"/>
    <property type="match status" value="1"/>
</dbReference>
<proteinExistence type="inferred from homology"/>
<dbReference type="GO" id="GO:0003677">
    <property type="term" value="F:DNA binding"/>
    <property type="evidence" value="ECO:0007669"/>
    <property type="project" value="UniProtKB-KW"/>
</dbReference>
<evidence type="ECO:0000256" key="3">
    <source>
        <dbReference type="ARBA" id="ARBA00010462"/>
    </source>
</evidence>
<keyword evidence="6 14" id="KW-1133">Transmembrane helix</keyword>
<dbReference type="HOGENOM" id="CLU_005766_1_0_1"/>
<comment type="function">
    <text evidence="11">This protein is an auxiliary protein of DNA polymerase delta and is involved in the control of eukaryotic DNA replication by increasing the polymerase's processivity during elongation of the leading strand.</text>
</comment>
<dbReference type="Pfam" id="PF02747">
    <property type="entry name" value="PCNA_C"/>
    <property type="match status" value="1"/>
</dbReference>
<evidence type="ECO:0000256" key="11">
    <source>
        <dbReference type="RuleBase" id="RU000641"/>
    </source>
</evidence>
<feature type="transmembrane region" description="Helical" evidence="14">
    <location>
        <begin position="140"/>
        <end position="159"/>
    </location>
</feature>
<keyword evidence="4 14" id="KW-0812">Transmembrane</keyword>
<comment type="similarity">
    <text evidence="3 12">Belongs to the PCNA family.</text>
</comment>
<dbReference type="PROSITE" id="PS01251">
    <property type="entry name" value="PCNA_1"/>
    <property type="match status" value="1"/>
</dbReference>
<accession>L8G521</accession>
<dbReference type="SUPFAM" id="SSF55979">
    <property type="entry name" value="DNA clamp"/>
    <property type="match status" value="2"/>
</dbReference>
<dbReference type="NCBIfam" id="TIGR00590">
    <property type="entry name" value="pcna"/>
    <property type="match status" value="1"/>
</dbReference>
<reference evidence="19" key="1">
    <citation type="submission" date="2010-09" db="EMBL/GenBank/DDBJ databases">
        <title>The genome sequence of Geomyces destructans 20631-21.</title>
        <authorList>
            <consortium name="The Broad Institute Genome Sequencing Platform"/>
            <person name="Cuomo C.A."/>
            <person name="Blehert D.S."/>
            <person name="Lorch J.M."/>
            <person name="Young S.K."/>
            <person name="Zeng Q."/>
            <person name="Gargeya S."/>
            <person name="Fitzgerald M."/>
            <person name="Haas B."/>
            <person name="Abouelleil A."/>
            <person name="Alvarado L."/>
            <person name="Arachchi H.M."/>
            <person name="Berlin A."/>
            <person name="Brown A."/>
            <person name="Chapman S.B."/>
            <person name="Chen Z."/>
            <person name="Dunbar C."/>
            <person name="Freedman E."/>
            <person name="Gearin G."/>
            <person name="Gellesch M."/>
            <person name="Goldberg J."/>
            <person name="Griggs A."/>
            <person name="Gujja S."/>
            <person name="Heiman D."/>
            <person name="Howarth C."/>
            <person name="Larson L."/>
            <person name="Lui A."/>
            <person name="MacDonald P.J.P."/>
            <person name="Montmayeur A."/>
            <person name="Murphy C."/>
            <person name="Neiman D."/>
            <person name="Pearson M."/>
            <person name="Priest M."/>
            <person name="Roberts A."/>
            <person name="Saif S."/>
            <person name="Shea T."/>
            <person name="Shenoy N."/>
            <person name="Sisk P."/>
            <person name="Stolte C."/>
            <person name="Sykes S."/>
            <person name="Wortman J."/>
            <person name="Nusbaum C."/>
            <person name="Birren B."/>
        </authorList>
    </citation>
    <scope>NUCLEOTIDE SEQUENCE [LARGE SCALE GENOMIC DNA]</scope>
    <source>
        <strain evidence="19">ATCC MYA-4855 / 20631-21</strain>
    </source>
</reference>
<keyword evidence="5 12" id="KW-0235">DNA replication</keyword>
<dbReference type="FunFam" id="3.10.150.10:FF:000006">
    <property type="entry name" value="Proliferating cell nuclear antigen"/>
    <property type="match status" value="1"/>
</dbReference>
<dbReference type="FunFam" id="3.70.10.10:FF:000001">
    <property type="entry name" value="Proliferating cell nuclear antigen"/>
    <property type="match status" value="1"/>
</dbReference>
<dbReference type="OrthoDB" id="534348at2759"/>
<evidence type="ECO:0000259" key="17">
    <source>
        <dbReference type="Pfam" id="PF12632"/>
    </source>
</evidence>
<evidence type="ECO:0000256" key="14">
    <source>
        <dbReference type="SAM" id="Phobius"/>
    </source>
</evidence>
<keyword evidence="8 14" id="KW-0472">Membrane</keyword>
<keyword evidence="9 11" id="KW-0539">Nucleus</keyword>
<comment type="function">
    <text evidence="10">This protein is an auxiliary protein of DNA polymerase delta and is involved in the control of eukaryotic DNA replication by increasing the polymerase's processibility during elongation of the leading strand. Involved in DNA repair.</text>
</comment>
<evidence type="ECO:0000259" key="15">
    <source>
        <dbReference type="Pfam" id="PF00705"/>
    </source>
</evidence>
<dbReference type="InterPro" id="IPR000730">
    <property type="entry name" value="Pr_cel_nuc_antig"/>
</dbReference>
<dbReference type="GO" id="GO:0012505">
    <property type="term" value="C:endomembrane system"/>
    <property type="evidence" value="ECO:0007669"/>
    <property type="project" value="UniProtKB-SubCell"/>
</dbReference>
<dbReference type="VEuPathDB" id="FungiDB:GMDG_03022"/>
<dbReference type="GO" id="GO:0006273">
    <property type="term" value="P:lagging strand elongation"/>
    <property type="evidence" value="ECO:0007669"/>
    <property type="project" value="UniProtKB-ARBA"/>
</dbReference>
<evidence type="ECO:0000256" key="13">
    <source>
        <dbReference type="SAM" id="MobiDB-lite"/>
    </source>
</evidence>